<feature type="domain" description="FKB95-like N-terminal Kelch" evidence="2">
    <location>
        <begin position="120"/>
        <end position="318"/>
    </location>
</feature>
<dbReference type="InterPro" id="IPR050354">
    <property type="entry name" value="F-box/kelch-repeat_ARATH"/>
</dbReference>
<feature type="compositionally biased region" description="Basic and acidic residues" evidence="1">
    <location>
        <begin position="1"/>
        <end position="13"/>
    </location>
</feature>
<dbReference type="PANTHER" id="PTHR24414">
    <property type="entry name" value="F-BOX/KELCH-REPEAT PROTEIN SKIP4"/>
    <property type="match status" value="1"/>
</dbReference>
<evidence type="ECO:0000256" key="1">
    <source>
        <dbReference type="SAM" id="MobiDB-lite"/>
    </source>
</evidence>
<dbReference type="PANTHER" id="PTHR24414:SF151">
    <property type="entry name" value="F-BOX DOMAIN-CONTAINING PROTEIN"/>
    <property type="match status" value="1"/>
</dbReference>
<reference evidence="3" key="1">
    <citation type="submission" date="2019-12" db="EMBL/GenBank/DDBJ databases">
        <title>Genome sequencing and annotation of Brassica cretica.</title>
        <authorList>
            <person name="Studholme D.J."/>
            <person name="Sarris P.F."/>
        </authorList>
    </citation>
    <scope>NUCLEOTIDE SEQUENCE</scope>
    <source>
        <strain evidence="3">PFS-001/15</strain>
        <tissue evidence="3">Leaf</tissue>
    </source>
</reference>
<dbReference type="AlphaFoldDB" id="A0A8S9I829"/>
<proteinExistence type="predicted"/>
<dbReference type="SUPFAM" id="SSF117281">
    <property type="entry name" value="Kelch motif"/>
    <property type="match status" value="1"/>
</dbReference>
<comment type="caution">
    <text evidence="3">The sequence shown here is derived from an EMBL/GenBank/DDBJ whole genome shotgun (WGS) entry which is preliminary data.</text>
</comment>
<evidence type="ECO:0000313" key="3">
    <source>
        <dbReference type="EMBL" id="KAF2565532.1"/>
    </source>
</evidence>
<feature type="region of interest" description="Disordered" evidence="1">
    <location>
        <begin position="1"/>
        <end position="22"/>
    </location>
</feature>
<organism evidence="3 4">
    <name type="scientific">Brassica cretica</name>
    <name type="common">Mustard</name>
    <dbReference type="NCBI Taxonomy" id="69181"/>
    <lineage>
        <taxon>Eukaryota</taxon>
        <taxon>Viridiplantae</taxon>
        <taxon>Streptophyta</taxon>
        <taxon>Embryophyta</taxon>
        <taxon>Tracheophyta</taxon>
        <taxon>Spermatophyta</taxon>
        <taxon>Magnoliopsida</taxon>
        <taxon>eudicotyledons</taxon>
        <taxon>Gunneridae</taxon>
        <taxon>Pentapetalae</taxon>
        <taxon>rosids</taxon>
        <taxon>malvids</taxon>
        <taxon>Brassicales</taxon>
        <taxon>Brassicaceae</taxon>
        <taxon>Brassiceae</taxon>
        <taxon>Brassica</taxon>
    </lineage>
</organism>
<dbReference type="EMBL" id="QGKW02001911">
    <property type="protein sequence ID" value="KAF2565532.1"/>
    <property type="molecule type" value="Genomic_DNA"/>
</dbReference>
<protein>
    <recommendedName>
        <fullName evidence="2">FKB95-like N-terminal Kelch domain-containing protein</fullName>
    </recommendedName>
</protein>
<dbReference type="Gene3D" id="2.120.10.80">
    <property type="entry name" value="Kelch-type beta propeller"/>
    <property type="match status" value="1"/>
</dbReference>
<evidence type="ECO:0000259" key="2">
    <source>
        <dbReference type="Pfam" id="PF25210"/>
    </source>
</evidence>
<dbReference type="InterPro" id="IPR015915">
    <property type="entry name" value="Kelch-typ_b-propeller"/>
</dbReference>
<dbReference type="Proteomes" id="UP000712281">
    <property type="component" value="Unassembled WGS sequence"/>
</dbReference>
<dbReference type="InterPro" id="IPR057499">
    <property type="entry name" value="Kelch_FKB95"/>
</dbReference>
<name>A0A8S9I829_BRACR</name>
<dbReference type="Pfam" id="PF25210">
    <property type="entry name" value="Kelch_FKB95"/>
    <property type="match status" value="1"/>
</dbReference>
<accession>A0A8S9I829</accession>
<gene>
    <name evidence="3" type="ORF">F2Q68_00024790</name>
</gene>
<sequence length="332" mass="37878">MVSKTKEADEKSSEPPSSLTLPSLPEDVIIDILARYQDATIQHSHLFPNTFGHSLLRLSYTQEDPCWPALRTISMLSSMTKTPVIFTIGISSAGKPTAVTAWFVPPRRFPFCITLQALWQTHKVEPIPSIPLPLVCKFTGFIHGKIYVTGYCYHDNTKNVMVVFDTETQMWEHAMIKPEMRVSCACVVIADKIYIRDRYRSYVYEPKESKWETDDMLNSKHWVNACVVDDVLMYNHDRGVVNTLRAYDPNQKSWGVVEGVEELLAETLGSQWSYTVNYGGNMALLFRRTSKIWCEEISLERSQGGEIWGKVEWCDQVLTGNFGIMKSLVVMV</sequence>
<evidence type="ECO:0000313" key="4">
    <source>
        <dbReference type="Proteomes" id="UP000712281"/>
    </source>
</evidence>